<dbReference type="Gene3D" id="1.10.287.130">
    <property type="match status" value="1"/>
</dbReference>
<dbReference type="GO" id="GO:0000155">
    <property type="term" value="F:phosphorelay sensor kinase activity"/>
    <property type="evidence" value="ECO:0007669"/>
    <property type="project" value="InterPro"/>
</dbReference>
<dbReference type="RefSeq" id="WP_073473553.1">
    <property type="nucleotide sequence ID" value="NZ_FQZU01000004.1"/>
</dbReference>
<evidence type="ECO:0000256" key="1">
    <source>
        <dbReference type="ARBA" id="ARBA00000085"/>
    </source>
</evidence>
<dbReference type="SUPFAM" id="SSF55785">
    <property type="entry name" value="PYP-like sensor domain (PAS domain)"/>
    <property type="match status" value="1"/>
</dbReference>
<evidence type="ECO:0000256" key="5">
    <source>
        <dbReference type="ARBA" id="ARBA00022741"/>
    </source>
</evidence>
<dbReference type="GO" id="GO:0006355">
    <property type="term" value="P:regulation of DNA-templated transcription"/>
    <property type="evidence" value="ECO:0007669"/>
    <property type="project" value="InterPro"/>
</dbReference>
<dbReference type="PROSITE" id="PS50112">
    <property type="entry name" value="PAS"/>
    <property type="match status" value="1"/>
</dbReference>
<evidence type="ECO:0000313" key="12">
    <source>
        <dbReference type="EMBL" id="SHJ07905.1"/>
    </source>
</evidence>
<dbReference type="SUPFAM" id="SSF47384">
    <property type="entry name" value="Homodimeric domain of signal transducing histidine kinase"/>
    <property type="match status" value="1"/>
</dbReference>
<keyword evidence="6" id="KW-0418">Kinase</keyword>
<feature type="domain" description="PAC" evidence="11">
    <location>
        <begin position="255"/>
        <end position="307"/>
    </location>
</feature>
<dbReference type="InterPro" id="IPR035965">
    <property type="entry name" value="PAS-like_dom_sf"/>
</dbReference>
<dbReference type="Gene3D" id="3.30.565.10">
    <property type="entry name" value="Histidine kinase-like ATPase, C-terminal domain"/>
    <property type="match status" value="1"/>
</dbReference>
<dbReference type="EMBL" id="FQZU01000004">
    <property type="protein sequence ID" value="SHJ07905.1"/>
    <property type="molecule type" value="Genomic_DNA"/>
</dbReference>
<dbReference type="GO" id="GO:0005524">
    <property type="term" value="F:ATP binding"/>
    <property type="evidence" value="ECO:0007669"/>
    <property type="project" value="UniProtKB-KW"/>
</dbReference>
<evidence type="ECO:0000256" key="7">
    <source>
        <dbReference type="ARBA" id="ARBA00022840"/>
    </source>
</evidence>
<comment type="catalytic activity">
    <reaction evidence="1">
        <text>ATP + protein L-histidine = ADP + protein N-phospho-L-histidine.</text>
        <dbReference type="EC" id="2.7.13.3"/>
    </reaction>
</comment>
<feature type="domain" description="Histidine kinase" evidence="9">
    <location>
        <begin position="320"/>
        <end position="551"/>
    </location>
</feature>
<dbReference type="PROSITE" id="PS50109">
    <property type="entry name" value="HIS_KIN"/>
    <property type="match status" value="1"/>
</dbReference>
<evidence type="ECO:0000259" key="10">
    <source>
        <dbReference type="PROSITE" id="PS50112"/>
    </source>
</evidence>
<protein>
    <recommendedName>
        <fullName evidence="2">histidine kinase</fullName>
        <ecNumber evidence="2">2.7.13.3</ecNumber>
    </recommendedName>
</protein>
<evidence type="ECO:0000313" key="13">
    <source>
        <dbReference type="Proteomes" id="UP000183994"/>
    </source>
</evidence>
<dbReference type="OrthoDB" id="5410077at2"/>
<evidence type="ECO:0000256" key="8">
    <source>
        <dbReference type="ARBA" id="ARBA00023012"/>
    </source>
</evidence>
<keyword evidence="8" id="KW-0902">Two-component regulatory system</keyword>
<name>A0A1M6GD78_9BACT</name>
<dbReference type="PROSITE" id="PS50113">
    <property type="entry name" value="PAC"/>
    <property type="match status" value="1"/>
</dbReference>
<proteinExistence type="predicted"/>
<dbReference type="InterPro" id="IPR004358">
    <property type="entry name" value="Sig_transdc_His_kin-like_C"/>
</dbReference>
<dbReference type="InterPro" id="IPR013767">
    <property type="entry name" value="PAS_fold"/>
</dbReference>
<organism evidence="12 13">
    <name type="scientific">Desulfatibacillum alkenivorans DSM 16219</name>
    <dbReference type="NCBI Taxonomy" id="1121393"/>
    <lineage>
        <taxon>Bacteria</taxon>
        <taxon>Pseudomonadati</taxon>
        <taxon>Thermodesulfobacteriota</taxon>
        <taxon>Desulfobacteria</taxon>
        <taxon>Desulfobacterales</taxon>
        <taxon>Desulfatibacillaceae</taxon>
        <taxon>Desulfatibacillum</taxon>
    </lineage>
</organism>
<dbReference type="SMART" id="SM00091">
    <property type="entry name" value="PAS"/>
    <property type="match status" value="1"/>
</dbReference>
<reference evidence="13" key="1">
    <citation type="submission" date="2016-11" db="EMBL/GenBank/DDBJ databases">
        <authorList>
            <person name="Varghese N."/>
            <person name="Submissions S."/>
        </authorList>
    </citation>
    <scope>NUCLEOTIDE SEQUENCE [LARGE SCALE GENOMIC DNA]</scope>
    <source>
        <strain evidence="13">DSM 16219</strain>
    </source>
</reference>
<evidence type="ECO:0000256" key="6">
    <source>
        <dbReference type="ARBA" id="ARBA00022777"/>
    </source>
</evidence>
<dbReference type="NCBIfam" id="TIGR00229">
    <property type="entry name" value="sensory_box"/>
    <property type="match status" value="1"/>
</dbReference>
<evidence type="ECO:0000256" key="3">
    <source>
        <dbReference type="ARBA" id="ARBA00022553"/>
    </source>
</evidence>
<evidence type="ECO:0000259" key="11">
    <source>
        <dbReference type="PROSITE" id="PS50113"/>
    </source>
</evidence>
<dbReference type="Pfam" id="PF02518">
    <property type="entry name" value="HATPase_c"/>
    <property type="match status" value="1"/>
</dbReference>
<dbReference type="CDD" id="cd00130">
    <property type="entry name" value="PAS"/>
    <property type="match status" value="1"/>
</dbReference>
<evidence type="ECO:0000259" key="9">
    <source>
        <dbReference type="PROSITE" id="PS50109"/>
    </source>
</evidence>
<dbReference type="EC" id="2.7.13.3" evidence="2"/>
<accession>A0A1M6GD78</accession>
<dbReference type="InterPro" id="IPR000014">
    <property type="entry name" value="PAS"/>
</dbReference>
<keyword evidence="7" id="KW-0067">ATP-binding</keyword>
<dbReference type="InterPro" id="IPR000700">
    <property type="entry name" value="PAS-assoc_C"/>
</dbReference>
<dbReference type="PRINTS" id="PR00344">
    <property type="entry name" value="BCTRLSENSOR"/>
</dbReference>
<dbReference type="SUPFAM" id="SSF55874">
    <property type="entry name" value="ATPase domain of HSP90 chaperone/DNA topoisomerase II/histidine kinase"/>
    <property type="match status" value="1"/>
</dbReference>
<dbReference type="InterPro" id="IPR036890">
    <property type="entry name" value="HATPase_C_sf"/>
</dbReference>
<keyword evidence="4" id="KW-0808">Transferase</keyword>
<dbReference type="InterPro" id="IPR005467">
    <property type="entry name" value="His_kinase_dom"/>
</dbReference>
<dbReference type="AlphaFoldDB" id="A0A1M6GD78"/>
<dbReference type="InterPro" id="IPR003661">
    <property type="entry name" value="HisK_dim/P_dom"/>
</dbReference>
<dbReference type="CDD" id="cd00082">
    <property type="entry name" value="HisKA"/>
    <property type="match status" value="1"/>
</dbReference>
<dbReference type="InterPro" id="IPR003594">
    <property type="entry name" value="HATPase_dom"/>
</dbReference>
<keyword evidence="3" id="KW-0597">Phosphoprotein</keyword>
<evidence type="ECO:0000256" key="2">
    <source>
        <dbReference type="ARBA" id="ARBA00012438"/>
    </source>
</evidence>
<keyword evidence="13" id="KW-1185">Reference proteome</keyword>
<dbReference type="SMART" id="SM00387">
    <property type="entry name" value="HATPase_c"/>
    <property type="match status" value="1"/>
</dbReference>
<dbReference type="InterPro" id="IPR036097">
    <property type="entry name" value="HisK_dim/P_sf"/>
</dbReference>
<dbReference type="PANTHER" id="PTHR43065">
    <property type="entry name" value="SENSOR HISTIDINE KINASE"/>
    <property type="match status" value="1"/>
</dbReference>
<dbReference type="PANTHER" id="PTHR43065:SF46">
    <property type="entry name" value="C4-DICARBOXYLATE TRANSPORT SENSOR PROTEIN DCTB"/>
    <property type="match status" value="1"/>
</dbReference>
<dbReference type="SMART" id="SM00388">
    <property type="entry name" value="HisKA"/>
    <property type="match status" value="1"/>
</dbReference>
<dbReference type="STRING" id="1121393.SAMN02745216_00976"/>
<sequence length="551" mass="60909">MDKPLDAAYIGRILNMDASRALKERVAACIQVFQSLESIGALMIPYIAAWSESDGKVWYEFASPRFCDIMSCKPHELSKVFPESIIDRRLYSSTFNNQTISRLELLGARNRIREEGKLTGQTESVFKVAPPGGSTVWLKDQAVIECYPDDFMCISIGGLTEVTKEMEAEEKRKLAEAALADSERKYRQTFENAPTLIVLLDSQGKILDCNQKIAPYLGYSPQDVLDCNLLDFTQHGSATALKEALHQTIKCGHTSGVELLFVKQDGRFLDANVNFSALTDELGRNEKVVCGIEDVTHKKQMEEELVRTRKLDATGILAGGIAHDFNNLLTVIIGNMELTQLSGGLDGSSKQALLAAKDAAVRAFRLTNKFITFSQGGSPVRRRTAVTQLIEDAIMESTQDTMSFALMGSRLEFLRNYSEDLWDAMVDEGQMRQVFMSILTNAKEAMPKGGEIFVSAKNATVTLQKDQEEVPLPQGQYIKIAISDQGVGIHPENLEKIFDPYFSTKDRGQQKGMGLGLSIAYSVVKKHDGFITVKPRNAGGVSVVIYLPACP</sequence>
<gene>
    <name evidence="12" type="ORF">SAMN02745216_00976</name>
</gene>
<dbReference type="Pfam" id="PF00989">
    <property type="entry name" value="PAS"/>
    <property type="match status" value="1"/>
</dbReference>
<evidence type="ECO:0000256" key="4">
    <source>
        <dbReference type="ARBA" id="ARBA00022679"/>
    </source>
</evidence>
<feature type="domain" description="PAS" evidence="10">
    <location>
        <begin position="182"/>
        <end position="252"/>
    </location>
</feature>
<dbReference type="Proteomes" id="UP000183994">
    <property type="component" value="Unassembled WGS sequence"/>
</dbReference>
<keyword evidence="5" id="KW-0547">Nucleotide-binding</keyword>
<dbReference type="Gene3D" id="3.30.450.20">
    <property type="entry name" value="PAS domain"/>
    <property type="match status" value="1"/>
</dbReference>